<gene>
    <name evidence="2" type="ORF">CLODIP_2_CD04581</name>
</gene>
<dbReference type="AlphaFoldDB" id="A0A8S1D096"/>
<dbReference type="GO" id="GO:0005737">
    <property type="term" value="C:cytoplasm"/>
    <property type="evidence" value="ECO:0007669"/>
    <property type="project" value="GOC"/>
</dbReference>
<evidence type="ECO:0000313" key="3">
    <source>
        <dbReference type="Proteomes" id="UP000494165"/>
    </source>
</evidence>
<comment type="caution">
    <text evidence="2">The sequence shown here is derived from an EMBL/GenBank/DDBJ whole genome shotgun (WGS) entry which is preliminary data.</text>
</comment>
<dbReference type="SUPFAM" id="SSF50978">
    <property type="entry name" value="WD40 repeat-like"/>
    <property type="match status" value="1"/>
</dbReference>
<proteinExistence type="predicted"/>
<dbReference type="InterPro" id="IPR006624">
    <property type="entry name" value="Beta-propeller_rpt_TECPR"/>
</dbReference>
<sequence>MLREWAPLTALLQQVPQRVQRGIFFDDLSLTCVDALPEFIAVGTDHGFVLWFDRATGHVQRLKCEDASDSITSVRLVSTVDFLVAAGSSAGVVTIFKVPRLPLQNKQIERYRVSGLHCSKISALEWSLNGMKLFSGDVSGMIVLTKLDFYMHLSKSMELLDEKFSIVQLSFCHQLLLVSSLLRTIICNPDDPQNITQVGQRERKRLGYLGATFCVSPNGLPNQEIIYTSRPGLRVWVADRQGTVQQTLIFKDALLNPQLRVQLVNPAPPHILRSRSLSFPEGTSSDQDVTHPLVQQLGRLVVFKEHMLVTCSGNDLFVLDPDSISVVAVADELRGILDFAVTKDEIFVLEGKRSLVRLACQPEASIVGLPKGGSEQSVLSPSEAPLAATAVSSIKDLTNKIPFHKIMSSLSAPFQRQKEEPVLATEAVELPPVVALDSTVGLTLLESTPSKLDTIGQQEFEEVLFKGRRKKKKIRHVLAPSDTESGSESFGEEQDDLASRVLKLSPDDVLTGMPCRPLPLPDLRSPDSIERDVADKESKLAEVMPVLRDLLNPGGQLSPPAVAEEQKETSPVRPTVLPLAKKERSMSTSSKQMSLDSTTSTLLPVTGIHPLQQSTATETTDHWVQFSLLEPVANLLVSKWFVCCIGPHGSIKFSTSVESELKWRESEWRAQEVQTTPDGKVVWRVHRGVAFRANCSHENPFVEQNWTQEVRGVRALAVTETGTAWIVTADCSLQYHGENGVISIPSDFPVAKVTCSGFSIWVVSAGSGQLWQRACVSEAQPSGTHWLRIATPNGEPMVDAALSMKTVPMGFYTIGWVLDRRNALYFSFDALVHSGELPKQAPSWWQVLVNGGIPRPLAEENINITGELLVAATDSSIWVATKNSSLIHMNNSEFIGHKWDVVHPIELSVRWHEISAEGSSDGAGQLWYLSSQGELYCSRPDSQLFYAVPPASSSKIVCLSSLINSLWVLDAEGRVLIRQGLSEQNTAGSGWKELDLAQIKSTAHFDYISCGIDTIWACDTTGSIYMAVGSAHDLKACDFSPCWIQVEDDVMKEEDVHFLKVVAGCMAYMVWALDNKNNVYVREAVFPDFPLGTGWVIVPGVEAVNLTISATGVWVLTPNGEIYRRCGISDVNFIGDFWKKLPGSATYLTVSADDKVSAVDQESRIIVHNQKVFSFHHEPKTCIESDWELV</sequence>
<evidence type="ECO:0008006" key="4">
    <source>
        <dbReference type="Google" id="ProtNLM"/>
    </source>
</evidence>
<dbReference type="Gene3D" id="2.130.10.10">
    <property type="entry name" value="YVTN repeat-like/Quinoprotein amine dehydrogenase"/>
    <property type="match status" value="1"/>
</dbReference>
<dbReference type="OrthoDB" id="9930272at2759"/>
<protein>
    <recommendedName>
        <fullName evidence="4">Tectonin beta-propeller repeat-containing protein 2</fullName>
    </recommendedName>
</protein>
<evidence type="ECO:0000313" key="2">
    <source>
        <dbReference type="EMBL" id="CAB3373759.1"/>
    </source>
</evidence>
<keyword evidence="3" id="KW-1185">Reference proteome</keyword>
<dbReference type="InterPro" id="IPR015943">
    <property type="entry name" value="WD40/YVTN_repeat-like_dom_sf"/>
</dbReference>
<dbReference type="PANTHER" id="PTHR23287">
    <property type="entry name" value="RUBY-EYE2-LIKE PROTEIN"/>
    <property type="match status" value="1"/>
</dbReference>
<dbReference type="SMART" id="SM00706">
    <property type="entry name" value="TECPR"/>
    <property type="match status" value="6"/>
</dbReference>
<name>A0A8S1D096_9INSE</name>
<dbReference type="Proteomes" id="UP000494165">
    <property type="component" value="Unassembled WGS sequence"/>
</dbReference>
<feature type="region of interest" description="Disordered" evidence="1">
    <location>
        <begin position="554"/>
        <end position="573"/>
    </location>
</feature>
<dbReference type="Pfam" id="PF19193">
    <property type="entry name" value="Tectonin"/>
    <property type="match status" value="1"/>
</dbReference>
<dbReference type="PANTHER" id="PTHR23287:SF16">
    <property type="entry name" value="TECTONIN BETA-PROPELLER REPEAT-CONTAINING PROTEIN 2"/>
    <property type="match status" value="1"/>
</dbReference>
<dbReference type="InterPro" id="IPR036322">
    <property type="entry name" value="WD40_repeat_dom_sf"/>
</dbReference>
<organism evidence="2 3">
    <name type="scientific">Cloeon dipterum</name>
    <dbReference type="NCBI Taxonomy" id="197152"/>
    <lineage>
        <taxon>Eukaryota</taxon>
        <taxon>Metazoa</taxon>
        <taxon>Ecdysozoa</taxon>
        <taxon>Arthropoda</taxon>
        <taxon>Hexapoda</taxon>
        <taxon>Insecta</taxon>
        <taxon>Pterygota</taxon>
        <taxon>Palaeoptera</taxon>
        <taxon>Ephemeroptera</taxon>
        <taxon>Pisciforma</taxon>
        <taxon>Baetidae</taxon>
        <taxon>Cloeon</taxon>
    </lineage>
</organism>
<dbReference type="EMBL" id="CADEPI010000089">
    <property type="protein sequence ID" value="CAB3373759.1"/>
    <property type="molecule type" value="Genomic_DNA"/>
</dbReference>
<reference evidence="2 3" key="1">
    <citation type="submission" date="2020-04" db="EMBL/GenBank/DDBJ databases">
        <authorList>
            <person name="Alioto T."/>
            <person name="Alioto T."/>
            <person name="Gomez Garrido J."/>
        </authorList>
    </citation>
    <scope>NUCLEOTIDE SEQUENCE [LARGE SCALE GENOMIC DNA]</scope>
</reference>
<accession>A0A8S1D096</accession>
<evidence type="ECO:0000256" key="1">
    <source>
        <dbReference type="SAM" id="MobiDB-lite"/>
    </source>
</evidence>
<dbReference type="GO" id="GO:0032527">
    <property type="term" value="P:protein exit from endoplasmic reticulum"/>
    <property type="evidence" value="ECO:0007669"/>
    <property type="project" value="TreeGrafter"/>
</dbReference>
<dbReference type="Pfam" id="PF06462">
    <property type="entry name" value="Hyd_WA"/>
    <property type="match status" value="1"/>
</dbReference>